<organism evidence="4 5">
    <name type="scientific">Scylla paramamosain</name>
    <name type="common">Mud crab</name>
    <dbReference type="NCBI Taxonomy" id="85552"/>
    <lineage>
        <taxon>Eukaryota</taxon>
        <taxon>Metazoa</taxon>
        <taxon>Ecdysozoa</taxon>
        <taxon>Arthropoda</taxon>
        <taxon>Crustacea</taxon>
        <taxon>Multicrustacea</taxon>
        <taxon>Malacostraca</taxon>
        <taxon>Eumalacostraca</taxon>
        <taxon>Eucarida</taxon>
        <taxon>Decapoda</taxon>
        <taxon>Pleocyemata</taxon>
        <taxon>Brachyura</taxon>
        <taxon>Eubrachyura</taxon>
        <taxon>Portunoidea</taxon>
        <taxon>Portunidae</taxon>
        <taxon>Portuninae</taxon>
        <taxon>Scylla</taxon>
    </lineage>
</organism>
<reference evidence="4 5" key="1">
    <citation type="submission" date="2023-03" db="EMBL/GenBank/DDBJ databases">
        <title>High-quality genome of Scylla paramamosain provides insights in environmental adaptation.</title>
        <authorList>
            <person name="Zhang L."/>
        </authorList>
    </citation>
    <scope>NUCLEOTIDE SEQUENCE [LARGE SCALE GENOMIC DNA]</scope>
    <source>
        <strain evidence="4">LZ_2023a</strain>
        <tissue evidence="4">Muscle</tissue>
    </source>
</reference>
<dbReference type="PROSITE" id="PS00615">
    <property type="entry name" value="C_TYPE_LECTIN_1"/>
    <property type="match status" value="2"/>
</dbReference>
<evidence type="ECO:0000259" key="3">
    <source>
        <dbReference type="PROSITE" id="PS50041"/>
    </source>
</evidence>
<comment type="caution">
    <text evidence="4">The sequence shown here is derived from an EMBL/GenBank/DDBJ whole genome shotgun (WGS) entry which is preliminary data.</text>
</comment>
<dbReference type="InterPro" id="IPR050111">
    <property type="entry name" value="C-type_lectin/snaclec_domain"/>
</dbReference>
<evidence type="ECO:0000256" key="1">
    <source>
        <dbReference type="ARBA" id="ARBA00023157"/>
    </source>
</evidence>
<evidence type="ECO:0000256" key="2">
    <source>
        <dbReference type="SAM" id="SignalP"/>
    </source>
</evidence>
<dbReference type="SUPFAM" id="SSF56436">
    <property type="entry name" value="C-type lectin-like"/>
    <property type="match status" value="2"/>
</dbReference>
<dbReference type="CDD" id="cd00037">
    <property type="entry name" value="CLECT"/>
    <property type="match status" value="2"/>
</dbReference>
<feature type="signal peptide" evidence="2">
    <location>
        <begin position="1"/>
        <end position="20"/>
    </location>
</feature>
<feature type="chain" id="PRO_5043418521" description="C-type lectin domain-containing protein" evidence="2">
    <location>
        <begin position="21"/>
        <end position="308"/>
    </location>
</feature>
<evidence type="ECO:0000313" key="4">
    <source>
        <dbReference type="EMBL" id="KAK8390504.1"/>
    </source>
</evidence>
<dbReference type="AlphaFoldDB" id="A0AAW0TSZ8"/>
<proteinExistence type="predicted"/>
<dbReference type="Proteomes" id="UP001487740">
    <property type="component" value="Unassembled WGS sequence"/>
</dbReference>
<dbReference type="PROSITE" id="PS50041">
    <property type="entry name" value="C_TYPE_LECTIN_2"/>
    <property type="match status" value="2"/>
</dbReference>
<sequence length="308" mass="34690">MERLATTLFFLLLAAASGRACNAPFQEVGDSCYYIETELKVGWSEARAFCQSMGGYELGDLAVFPSCDAFTVFTGYLAFNAPADSAFWVGAHTEFIVNNWRWVDGTVLSTGVPFFAYREGDDNEQDCAAMDSSSFFQLADFACEEQKPFVCQVPKHGHGRDTREAVRPVTLDCPADSVQVGEFCYWFSDTMKTWDEAEDHCRNNFSDNQGELFSPASCEEFTKMAHHLEVAERDKSHWVGAADATGDQEWYWVSGDPVPGGAPYWATNEPDDHYNSNYCGFMSSYRRFFLADERCTSSHYFICKLHTV</sequence>
<evidence type="ECO:0000313" key="5">
    <source>
        <dbReference type="Proteomes" id="UP001487740"/>
    </source>
</evidence>
<name>A0AAW0TSZ8_SCYPA</name>
<dbReference type="InterPro" id="IPR016187">
    <property type="entry name" value="CTDL_fold"/>
</dbReference>
<dbReference type="InterPro" id="IPR001304">
    <property type="entry name" value="C-type_lectin-like"/>
</dbReference>
<keyword evidence="5" id="KW-1185">Reference proteome</keyword>
<dbReference type="InterPro" id="IPR016186">
    <property type="entry name" value="C-type_lectin-like/link_sf"/>
</dbReference>
<dbReference type="Pfam" id="PF00059">
    <property type="entry name" value="Lectin_C"/>
    <property type="match status" value="2"/>
</dbReference>
<dbReference type="InterPro" id="IPR018378">
    <property type="entry name" value="C-type_lectin_CS"/>
</dbReference>
<accession>A0AAW0TSZ8</accession>
<dbReference type="Gene3D" id="3.10.100.10">
    <property type="entry name" value="Mannose-Binding Protein A, subunit A"/>
    <property type="match status" value="2"/>
</dbReference>
<keyword evidence="2" id="KW-0732">Signal</keyword>
<dbReference type="SMART" id="SM00034">
    <property type="entry name" value="CLECT"/>
    <property type="match status" value="2"/>
</dbReference>
<keyword evidence="1" id="KW-1015">Disulfide bond</keyword>
<protein>
    <recommendedName>
        <fullName evidence="3">C-type lectin domain-containing protein</fullName>
    </recommendedName>
</protein>
<feature type="domain" description="C-type lectin" evidence="3">
    <location>
        <begin position="28"/>
        <end position="152"/>
    </location>
</feature>
<gene>
    <name evidence="4" type="ORF">O3P69_010296</name>
</gene>
<feature type="domain" description="C-type lectin" evidence="3">
    <location>
        <begin position="180"/>
        <end position="304"/>
    </location>
</feature>
<dbReference type="PANTHER" id="PTHR22803">
    <property type="entry name" value="MANNOSE, PHOSPHOLIPASE, LECTIN RECEPTOR RELATED"/>
    <property type="match status" value="1"/>
</dbReference>
<dbReference type="EMBL" id="JARAKH010000025">
    <property type="protein sequence ID" value="KAK8390504.1"/>
    <property type="molecule type" value="Genomic_DNA"/>
</dbReference>